<accession>A0A0X8X8L4</accession>
<keyword evidence="4" id="KW-1185">Reference proteome</keyword>
<dbReference type="AlphaFoldDB" id="A0A0X8X8L4"/>
<protein>
    <recommendedName>
        <fullName evidence="2">PEGA domain-containing protein</fullName>
    </recommendedName>
</protein>
<dbReference type="PROSITE" id="PS51257">
    <property type="entry name" value="PROKAR_LIPOPROTEIN"/>
    <property type="match status" value="1"/>
</dbReference>
<gene>
    <name evidence="3" type="ORF">HH1059_08670</name>
</gene>
<name>A0A0X8X8L4_HALHR</name>
<keyword evidence="1" id="KW-0732">Signal</keyword>
<dbReference type="RefSeq" id="WP_096408706.1">
    <property type="nucleotide sequence ID" value="NZ_AP017372.2"/>
</dbReference>
<dbReference type="OrthoDB" id="194242at2"/>
<dbReference type="InterPro" id="IPR013229">
    <property type="entry name" value="PEGA"/>
</dbReference>
<dbReference type="Pfam" id="PF08308">
    <property type="entry name" value="PEGA"/>
    <property type="match status" value="1"/>
</dbReference>
<feature type="domain" description="PEGA" evidence="2">
    <location>
        <begin position="30"/>
        <end position="81"/>
    </location>
</feature>
<dbReference type="Proteomes" id="UP000218890">
    <property type="component" value="Chromosome"/>
</dbReference>
<evidence type="ECO:0000313" key="3">
    <source>
        <dbReference type="EMBL" id="BAU57561.2"/>
    </source>
</evidence>
<reference evidence="3" key="1">
    <citation type="submission" date="2016-02" db="EMBL/GenBank/DDBJ databases">
        <title>Halorhodospira halochloris DSM-1059 complete genome, version 2.</title>
        <authorList>
            <person name="Tsukatani Y."/>
        </authorList>
    </citation>
    <scope>NUCLEOTIDE SEQUENCE</scope>
    <source>
        <strain evidence="3">DSM 1059</strain>
    </source>
</reference>
<dbReference type="KEGG" id="hhk:HH1059_08670"/>
<feature type="chain" id="PRO_5016236228" description="PEGA domain-containing protein" evidence="1">
    <location>
        <begin position="27"/>
        <end position="157"/>
    </location>
</feature>
<evidence type="ECO:0000259" key="2">
    <source>
        <dbReference type="Pfam" id="PF08308"/>
    </source>
</evidence>
<evidence type="ECO:0000256" key="1">
    <source>
        <dbReference type="SAM" id="SignalP"/>
    </source>
</evidence>
<organism evidence="3 4">
    <name type="scientific">Halorhodospira halochloris</name>
    <name type="common">Ectothiorhodospira halochloris</name>
    <dbReference type="NCBI Taxonomy" id="1052"/>
    <lineage>
        <taxon>Bacteria</taxon>
        <taxon>Pseudomonadati</taxon>
        <taxon>Pseudomonadota</taxon>
        <taxon>Gammaproteobacteria</taxon>
        <taxon>Chromatiales</taxon>
        <taxon>Ectothiorhodospiraceae</taxon>
        <taxon>Halorhodospira</taxon>
    </lineage>
</organism>
<evidence type="ECO:0000313" key="4">
    <source>
        <dbReference type="Proteomes" id="UP000218890"/>
    </source>
</evidence>
<proteinExistence type="predicted"/>
<feature type="signal peptide" evidence="1">
    <location>
        <begin position="1"/>
        <end position="26"/>
    </location>
</feature>
<dbReference type="EMBL" id="AP017372">
    <property type="protein sequence ID" value="BAU57561.2"/>
    <property type="molecule type" value="Genomic_DNA"/>
</dbReference>
<sequence length="157" mass="17019">MKYSVWFFVGVFAALLLAGCASIVHGTTQDVGISSSPSGATVSANGKQLGNTPVTTELARKDNHIIKIELDGYEPYETTFTRSVSGWVWGNILFGGLIGLAVDAVSGGLYKLSPEQLHAELRSEEVGEWEKSQDLFVFVVLEAEPEWERVGTLPKSN</sequence>